<name>A0AAX6GNM0_IRIPA</name>
<dbReference type="EMBL" id="JANAVB010017847">
    <property type="protein sequence ID" value="KAJ6830143.1"/>
    <property type="molecule type" value="Genomic_DNA"/>
</dbReference>
<sequence>MADGAEAELAGLRCRRVMVEVAEKDVLKAVGVAYREALARTGGVGRWSWWRREGGPRVPSGEAVCAKARSSWTGLLLSSTPKEKGVLIEGLVSLDPSDWHFNSPTDLCVVREIKITVFVRPSFRNISTNNSI</sequence>
<keyword evidence="2" id="KW-1185">Reference proteome</keyword>
<proteinExistence type="predicted"/>
<dbReference type="Proteomes" id="UP001140949">
    <property type="component" value="Unassembled WGS sequence"/>
</dbReference>
<dbReference type="AlphaFoldDB" id="A0AAX6GNM0"/>
<reference evidence="1" key="2">
    <citation type="submission" date="2023-04" db="EMBL/GenBank/DDBJ databases">
        <authorList>
            <person name="Bruccoleri R.E."/>
            <person name="Oakeley E.J."/>
            <person name="Faust A.-M."/>
            <person name="Dessus-Babus S."/>
            <person name="Altorfer M."/>
            <person name="Burckhardt D."/>
            <person name="Oertli M."/>
            <person name="Naumann U."/>
            <person name="Petersen F."/>
            <person name="Wong J."/>
        </authorList>
    </citation>
    <scope>NUCLEOTIDE SEQUENCE</scope>
    <source>
        <strain evidence="1">GSM-AAB239-AS_SAM_17_03QT</strain>
        <tissue evidence="1">Leaf</tissue>
    </source>
</reference>
<accession>A0AAX6GNM0</accession>
<comment type="caution">
    <text evidence="1">The sequence shown here is derived from an EMBL/GenBank/DDBJ whole genome shotgun (WGS) entry which is preliminary data.</text>
</comment>
<reference evidence="1" key="1">
    <citation type="journal article" date="2023" name="GigaByte">
        <title>Genome assembly of the bearded iris, Iris pallida Lam.</title>
        <authorList>
            <person name="Bruccoleri R.E."/>
            <person name="Oakeley E.J."/>
            <person name="Faust A.M.E."/>
            <person name="Altorfer M."/>
            <person name="Dessus-Babus S."/>
            <person name="Burckhardt D."/>
            <person name="Oertli M."/>
            <person name="Naumann U."/>
            <person name="Petersen F."/>
            <person name="Wong J."/>
        </authorList>
    </citation>
    <scope>NUCLEOTIDE SEQUENCE</scope>
    <source>
        <strain evidence="1">GSM-AAB239-AS_SAM_17_03QT</strain>
    </source>
</reference>
<evidence type="ECO:0000313" key="1">
    <source>
        <dbReference type="EMBL" id="KAJ6830143.1"/>
    </source>
</evidence>
<protein>
    <submittedName>
        <fullName evidence="1">Tuliposide A-converting enzyme 1, chloroplastic</fullName>
    </submittedName>
</protein>
<gene>
    <name evidence="1" type="ORF">M6B38_125705</name>
</gene>
<evidence type="ECO:0000313" key="2">
    <source>
        <dbReference type="Proteomes" id="UP001140949"/>
    </source>
</evidence>
<organism evidence="1 2">
    <name type="scientific">Iris pallida</name>
    <name type="common">Sweet iris</name>
    <dbReference type="NCBI Taxonomy" id="29817"/>
    <lineage>
        <taxon>Eukaryota</taxon>
        <taxon>Viridiplantae</taxon>
        <taxon>Streptophyta</taxon>
        <taxon>Embryophyta</taxon>
        <taxon>Tracheophyta</taxon>
        <taxon>Spermatophyta</taxon>
        <taxon>Magnoliopsida</taxon>
        <taxon>Liliopsida</taxon>
        <taxon>Asparagales</taxon>
        <taxon>Iridaceae</taxon>
        <taxon>Iridoideae</taxon>
        <taxon>Irideae</taxon>
        <taxon>Iris</taxon>
    </lineage>
</organism>